<dbReference type="Proteomes" id="UP001198190">
    <property type="component" value="Unassembled WGS sequence"/>
</dbReference>
<dbReference type="InterPro" id="IPR003593">
    <property type="entry name" value="AAA+_ATPase"/>
</dbReference>
<evidence type="ECO:0000313" key="5">
    <source>
        <dbReference type="EMBL" id="MCB6829093.1"/>
    </source>
</evidence>
<gene>
    <name evidence="5" type="ORF">LIY65_10360</name>
</gene>
<dbReference type="InterPro" id="IPR018145">
    <property type="entry name" value="CagE_TrbE_VirB_cntrl_dom"/>
</dbReference>
<dbReference type="InterPro" id="IPR051162">
    <property type="entry name" value="T4SS_component"/>
</dbReference>
<dbReference type="EMBL" id="JAJCGD010000035">
    <property type="protein sequence ID" value="MCB6829093.1"/>
    <property type="molecule type" value="Genomic_DNA"/>
</dbReference>
<evidence type="ECO:0000256" key="3">
    <source>
        <dbReference type="ARBA" id="ARBA00022840"/>
    </source>
</evidence>
<dbReference type="InterPro" id="IPR043964">
    <property type="entry name" value="P-loop_TraG"/>
</dbReference>
<feature type="domain" description="AAA+ ATPase" evidence="4">
    <location>
        <begin position="460"/>
        <end position="714"/>
    </location>
</feature>
<dbReference type="RefSeq" id="WP_227153242.1">
    <property type="nucleotide sequence ID" value="NZ_JAJCGD010000035.1"/>
</dbReference>
<dbReference type="CDD" id="cd01127">
    <property type="entry name" value="TrwB_TraG_TraD_VirD4"/>
    <property type="match status" value="1"/>
</dbReference>
<reference evidence="5" key="1">
    <citation type="submission" date="2021-10" db="EMBL/GenBank/DDBJ databases">
        <title>Collection of gut derived symbiotic bacterial strains cultured from healthy donors.</title>
        <authorList>
            <person name="Lin H."/>
            <person name="Littmann E."/>
            <person name="Claire K."/>
            <person name="Pamer E."/>
        </authorList>
    </citation>
    <scope>NUCLEOTIDE SEQUENCE</scope>
    <source>
        <strain evidence="5">MSK.7.16</strain>
    </source>
</reference>
<organism evidence="5 6">
    <name type="scientific">Megamonas funiformis</name>
    <dbReference type="NCBI Taxonomy" id="437897"/>
    <lineage>
        <taxon>Bacteria</taxon>
        <taxon>Bacillati</taxon>
        <taxon>Bacillota</taxon>
        <taxon>Negativicutes</taxon>
        <taxon>Selenomonadales</taxon>
        <taxon>Selenomonadaceae</taxon>
        <taxon>Megamonas</taxon>
    </lineage>
</organism>
<evidence type="ECO:0000256" key="2">
    <source>
        <dbReference type="ARBA" id="ARBA00022741"/>
    </source>
</evidence>
<dbReference type="GO" id="GO:0005524">
    <property type="term" value="F:ATP binding"/>
    <property type="evidence" value="ECO:0007669"/>
    <property type="project" value="UniProtKB-KW"/>
</dbReference>
<dbReference type="Gene3D" id="3.40.50.300">
    <property type="entry name" value="P-loop containing nucleotide triphosphate hydrolases"/>
    <property type="match status" value="1"/>
</dbReference>
<dbReference type="AlphaFoldDB" id="A0AAW4U3J6"/>
<dbReference type="PANTHER" id="PTHR30121">
    <property type="entry name" value="UNCHARACTERIZED PROTEIN YJGR-RELATED"/>
    <property type="match status" value="1"/>
</dbReference>
<protein>
    <submittedName>
        <fullName evidence="5">Conjugal transfer protein TrbE</fullName>
    </submittedName>
</protein>
<sequence length="814" mass="94153">MYNLKRLRIKKNPLYTQMNLGKIIRYEDIGIVINKDGSLMATIEYRGPDLDSSVEEILAILTSQLNSLFMTLDTGFVFYFEMQRTPSLDYPTKNYFPDEITKKIDLERRYQFKNLHKNFESRYFLTIYYMPPTDNEQKIKSFVLETKTKLKDLNNYLSIFKANIDKIYRMFIQLKLPLVKMLTPDELATYLHSCVSTNKMNIHLPDRENQKIKDNNIALVKNPIHLDNLLYDCSLNASLKPMLGEQHLRVITPLSFPSETHFGFFDELTYLNFSYRFVTRFYFLSKSDALSELSSRSRDWRGNLKSYWTYVREAFHVERADDDFDANAVEKVNEVENARISIEKGEINYGFYTTMIIITDKNEELAEDYIDTIGDIFSTLGLKYKSEDLNAVEAWLSSVPGNVYNNPRRYLINTGNLIHLAPITDVWAGDEKNYHLNAPSLLYTKTKGNTLFRLNIHVKDVGHTILIGPPGSGKSVHLCMIAAQFRKYKNAKVFIFDKGASSRILTLGVGGNFFDLGNNDVAFQPLSNIQNEKERSWALEWLCSFLVQENVVVTPNIKDTIWSTLTLIATTYPKEQLTMSTFVSSLTDETLIETFKQLTINGSYKIFDANKDSLSFTDFQTFEMEKLMQMKTIIAPTLLYIFHRLEEVLDGSPSIIILDEAWVFLDNEAFSQKIREWLKVLRKMNVSVIFATQSLVDVTNSNIFHTVLDACQSKIFLANPTAIEEANKKLYKSFGLNDRQIQIIAQAIATRDYYYTSVKGSRLYDLSLGKFALAYVGINKADQNKCDEILKNYPREEFNDEWQKYKGVDNYDFT</sequence>
<proteinExistence type="inferred from homology"/>
<dbReference type="Pfam" id="PF03135">
    <property type="entry name" value="CagE_TrbE_VirB"/>
    <property type="match status" value="1"/>
</dbReference>
<name>A0AAW4U3J6_9FIRM</name>
<dbReference type="SUPFAM" id="SSF52540">
    <property type="entry name" value="P-loop containing nucleoside triphosphate hydrolases"/>
    <property type="match status" value="1"/>
</dbReference>
<comment type="similarity">
    <text evidence="1">Belongs to the TrbE/VirB4 family.</text>
</comment>
<dbReference type="Pfam" id="PF19044">
    <property type="entry name" value="P-loop_TraG"/>
    <property type="match status" value="1"/>
</dbReference>
<evidence type="ECO:0000259" key="4">
    <source>
        <dbReference type="SMART" id="SM00382"/>
    </source>
</evidence>
<evidence type="ECO:0000313" key="6">
    <source>
        <dbReference type="Proteomes" id="UP001198190"/>
    </source>
</evidence>
<comment type="caution">
    <text evidence="5">The sequence shown here is derived from an EMBL/GenBank/DDBJ whole genome shotgun (WGS) entry which is preliminary data.</text>
</comment>
<keyword evidence="2" id="KW-0547">Nucleotide-binding</keyword>
<keyword evidence="3" id="KW-0067">ATP-binding</keyword>
<dbReference type="SMART" id="SM00382">
    <property type="entry name" value="AAA"/>
    <property type="match status" value="1"/>
</dbReference>
<accession>A0AAW4U3J6</accession>
<dbReference type="InterPro" id="IPR027417">
    <property type="entry name" value="P-loop_NTPase"/>
</dbReference>
<evidence type="ECO:0000256" key="1">
    <source>
        <dbReference type="ARBA" id="ARBA00006512"/>
    </source>
</evidence>
<dbReference type="PANTHER" id="PTHR30121:SF12">
    <property type="entry name" value="TYPE IV SECRETION SYSTEM PROTEIN CAGE"/>
    <property type="match status" value="1"/>
</dbReference>